<evidence type="ECO:0000313" key="2">
    <source>
        <dbReference type="Proteomes" id="UP000664521"/>
    </source>
</evidence>
<dbReference type="EMBL" id="CAJPDS010000023">
    <property type="protein sequence ID" value="CAF9919026.1"/>
    <property type="molecule type" value="Genomic_DNA"/>
</dbReference>
<evidence type="ECO:0000313" key="1">
    <source>
        <dbReference type="EMBL" id="CAF9919026.1"/>
    </source>
</evidence>
<comment type="caution">
    <text evidence="1">The sequence shown here is derived from an EMBL/GenBank/DDBJ whole genome shotgun (WGS) entry which is preliminary data.</text>
</comment>
<proteinExistence type="predicted"/>
<organism evidence="1 2">
    <name type="scientific">Heterodermia speciosa</name>
    <dbReference type="NCBI Taxonomy" id="116794"/>
    <lineage>
        <taxon>Eukaryota</taxon>
        <taxon>Fungi</taxon>
        <taxon>Dikarya</taxon>
        <taxon>Ascomycota</taxon>
        <taxon>Pezizomycotina</taxon>
        <taxon>Lecanoromycetes</taxon>
        <taxon>OSLEUM clade</taxon>
        <taxon>Lecanoromycetidae</taxon>
        <taxon>Caliciales</taxon>
        <taxon>Physciaceae</taxon>
        <taxon>Heterodermia</taxon>
    </lineage>
</organism>
<keyword evidence="2" id="KW-1185">Reference proteome</keyword>
<sequence length="245" mass="27207">MAVSNVTGNIPLWEGQGLCDRYYGDLREGRRDCARALSLLRRGDEEIPFHVNPAFGPQTLPLDVKYGNCMIQVEAAGPDLPEVIYIRPDRFVAMAEWVFTSCVQSPGGAIGGFITSDVTALEDYIISPGISLDQRYPPSTAFYTVSMTTIVPDWLSPGNFEPEMAYLFAKYALDAEQTATAPTLKRELVGRSQRFFDQARQMHPRGFRRPWWIRPQRLGSSAKNSTVALNLPGANTNQTGVVTAR</sequence>
<accession>A0A8H3FDU4</accession>
<name>A0A8H3FDU4_9LECA</name>
<protein>
    <submittedName>
        <fullName evidence="1">Uncharacterized protein</fullName>
    </submittedName>
</protein>
<dbReference type="AlphaFoldDB" id="A0A8H3FDU4"/>
<dbReference type="Proteomes" id="UP000664521">
    <property type="component" value="Unassembled WGS sequence"/>
</dbReference>
<gene>
    <name evidence="1" type="ORF">HETSPECPRED_003925</name>
</gene>
<dbReference type="OrthoDB" id="5315957at2759"/>
<reference evidence="1" key="1">
    <citation type="submission" date="2021-03" db="EMBL/GenBank/DDBJ databases">
        <authorList>
            <person name="Tagirdzhanova G."/>
        </authorList>
    </citation>
    <scope>NUCLEOTIDE SEQUENCE</scope>
</reference>